<dbReference type="SUPFAM" id="SSF51735">
    <property type="entry name" value="NAD(P)-binding Rossmann-fold domains"/>
    <property type="match status" value="1"/>
</dbReference>
<dbReference type="Proteomes" id="UP000054375">
    <property type="component" value="Unassembled WGS sequence"/>
</dbReference>
<keyword evidence="3" id="KW-1185">Reference proteome</keyword>
<dbReference type="Gene3D" id="3.40.50.720">
    <property type="entry name" value="NAD(P)-binding Rossmann-like Domain"/>
    <property type="match status" value="1"/>
</dbReference>
<evidence type="ECO:0000313" key="3">
    <source>
        <dbReference type="Proteomes" id="UP000054375"/>
    </source>
</evidence>
<protein>
    <recommendedName>
        <fullName evidence="4">Myo-inositol-1-phosphate synthase</fullName>
    </recommendedName>
</protein>
<gene>
    <name evidence="2" type="ORF">AQJ54_15165</name>
</gene>
<name>A0A101S4G0_9ACTN</name>
<evidence type="ECO:0008006" key="4">
    <source>
        <dbReference type="Google" id="ProtNLM"/>
    </source>
</evidence>
<dbReference type="EMBL" id="LMWV01000012">
    <property type="protein sequence ID" value="KUN67127.1"/>
    <property type="molecule type" value="Genomic_DNA"/>
</dbReference>
<evidence type="ECO:0000256" key="1">
    <source>
        <dbReference type="SAM" id="MobiDB-lite"/>
    </source>
</evidence>
<feature type="region of interest" description="Disordered" evidence="1">
    <location>
        <begin position="93"/>
        <end position="116"/>
    </location>
</feature>
<comment type="caution">
    <text evidence="2">The sequence shown here is derived from an EMBL/GenBank/DDBJ whole genome shotgun (WGS) entry which is preliminary data.</text>
</comment>
<feature type="compositionally biased region" description="Basic and acidic residues" evidence="1">
    <location>
        <begin position="93"/>
        <end position="103"/>
    </location>
</feature>
<dbReference type="AlphaFoldDB" id="A0A101S4G0"/>
<accession>A0A101S4G0</accession>
<organism evidence="2 3">
    <name type="scientific">Streptomyces griseorubiginosus</name>
    <dbReference type="NCBI Taxonomy" id="67304"/>
    <lineage>
        <taxon>Bacteria</taxon>
        <taxon>Bacillati</taxon>
        <taxon>Actinomycetota</taxon>
        <taxon>Actinomycetes</taxon>
        <taxon>Kitasatosporales</taxon>
        <taxon>Streptomycetaceae</taxon>
        <taxon>Streptomyces</taxon>
    </lineage>
</organism>
<reference evidence="2 3" key="1">
    <citation type="submission" date="2015-10" db="EMBL/GenBank/DDBJ databases">
        <title>Draft genome sequence of Streptomyces griseorubiginosus DSM 40469, type strain for the species Streptomyces griseorubiginosus.</title>
        <authorList>
            <person name="Ruckert C."/>
            <person name="Winkler A."/>
            <person name="Kalinowski J."/>
            <person name="Kampfer P."/>
            <person name="Glaeser S."/>
        </authorList>
    </citation>
    <scope>NUCLEOTIDE SEQUENCE [LARGE SCALE GENOMIC DNA]</scope>
    <source>
        <strain evidence="2 3">DSM 40469</strain>
    </source>
</reference>
<proteinExistence type="predicted"/>
<dbReference type="InterPro" id="IPR036291">
    <property type="entry name" value="NAD(P)-bd_dom_sf"/>
</dbReference>
<sequence>MSASVSVPRVGVWLIGARGSVATTVAAGGAALTAGLHPSTGLVTETLPFTDSGGHDTVDSPLPRRAEVQAVGGVLPHDLTTAVNAELAVVEREIRPGGRREPKTGLVDAGRSGEQR</sequence>
<evidence type="ECO:0000313" key="2">
    <source>
        <dbReference type="EMBL" id="KUN67127.1"/>
    </source>
</evidence>